<organism evidence="1 2">
    <name type="scientific">Asanoa iriomotensis</name>
    <dbReference type="NCBI Taxonomy" id="234613"/>
    <lineage>
        <taxon>Bacteria</taxon>
        <taxon>Bacillati</taxon>
        <taxon>Actinomycetota</taxon>
        <taxon>Actinomycetes</taxon>
        <taxon>Micromonosporales</taxon>
        <taxon>Micromonosporaceae</taxon>
        <taxon>Asanoa</taxon>
    </lineage>
</organism>
<evidence type="ECO:0000313" key="2">
    <source>
        <dbReference type="Proteomes" id="UP000624325"/>
    </source>
</evidence>
<protein>
    <submittedName>
        <fullName evidence="1">Uncharacterized protein</fullName>
    </submittedName>
</protein>
<dbReference type="Proteomes" id="UP000624325">
    <property type="component" value="Unassembled WGS sequence"/>
</dbReference>
<evidence type="ECO:0000313" key="1">
    <source>
        <dbReference type="EMBL" id="GIF58353.1"/>
    </source>
</evidence>
<keyword evidence="2" id="KW-1185">Reference proteome</keyword>
<accession>A0ABQ4C6F1</accession>
<comment type="caution">
    <text evidence="1">The sequence shown here is derived from an EMBL/GenBank/DDBJ whole genome shotgun (WGS) entry which is preliminary data.</text>
</comment>
<gene>
    <name evidence="1" type="ORF">Air01nite_44480</name>
</gene>
<name>A0ABQ4C6F1_9ACTN</name>
<reference evidence="1 2" key="1">
    <citation type="submission" date="2021-01" db="EMBL/GenBank/DDBJ databases">
        <title>Whole genome shotgun sequence of Asanoa iriomotensis NBRC 100142.</title>
        <authorList>
            <person name="Komaki H."/>
            <person name="Tamura T."/>
        </authorList>
    </citation>
    <scope>NUCLEOTIDE SEQUENCE [LARGE SCALE GENOMIC DNA]</scope>
    <source>
        <strain evidence="1 2">NBRC 100142</strain>
    </source>
</reference>
<proteinExistence type="predicted"/>
<dbReference type="EMBL" id="BONC01000032">
    <property type="protein sequence ID" value="GIF58353.1"/>
    <property type="molecule type" value="Genomic_DNA"/>
</dbReference>
<sequence length="202" mass="22013">MHGLCLLRPVPSVPRMDLFVRTARAADSLSSWLRRMTFKDLLPHQVVAEIRRHVVAWAGAHGWPVTADLVCSRTDAPPIAIAIGDDEPSAAGAVVLRVRWRDSRELVPAPIGLVTVVTTSRVVDGLRRYSAKRSCRARTRQGRLCPVGPRSSGLCHLHDPKVQCGATKRDGSRCTAPTGGVRCTNHRGRSATQPGDAMFELD</sequence>